<evidence type="ECO:0000313" key="5">
    <source>
        <dbReference type="Proteomes" id="UP000562124"/>
    </source>
</evidence>
<evidence type="ECO:0000313" key="4">
    <source>
        <dbReference type="EMBL" id="NMR20393.1"/>
    </source>
</evidence>
<dbReference type="Pfam" id="PF13581">
    <property type="entry name" value="HATPase_c_2"/>
    <property type="match status" value="1"/>
</dbReference>
<reference evidence="4 5" key="1">
    <citation type="submission" date="2020-04" db="EMBL/GenBank/DDBJ databases">
        <title>Sequencing and Assembly of C. fimi.</title>
        <authorList>
            <person name="Ramsey A.R."/>
        </authorList>
    </citation>
    <scope>NUCLEOTIDE SEQUENCE [LARGE SCALE GENOMIC DNA]</scope>
    <source>
        <strain evidence="4 5">SB</strain>
    </source>
</reference>
<dbReference type="GO" id="GO:0004674">
    <property type="term" value="F:protein serine/threonine kinase activity"/>
    <property type="evidence" value="ECO:0007669"/>
    <property type="project" value="UniProtKB-KW"/>
</dbReference>
<dbReference type="Proteomes" id="UP000562124">
    <property type="component" value="Unassembled WGS sequence"/>
</dbReference>
<organism evidence="4 5">
    <name type="scientific">Cellulomonas fimi</name>
    <dbReference type="NCBI Taxonomy" id="1708"/>
    <lineage>
        <taxon>Bacteria</taxon>
        <taxon>Bacillati</taxon>
        <taxon>Actinomycetota</taxon>
        <taxon>Actinomycetes</taxon>
        <taxon>Micrococcales</taxon>
        <taxon>Cellulomonadaceae</taxon>
        <taxon>Cellulomonas</taxon>
    </lineage>
</organism>
<keyword evidence="1" id="KW-0418">Kinase</keyword>
<keyword evidence="1" id="KW-0723">Serine/threonine-protein kinase</keyword>
<dbReference type="SUPFAM" id="SSF55874">
    <property type="entry name" value="ATPase domain of HSP90 chaperone/DNA topoisomerase II/histidine kinase"/>
    <property type="match status" value="1"/>
</dbReference>
<feature type="region of interest" description="Disordered" evidence="2">
    <location>
        <begin position="49"/>
        <end position="72"/>
    </location>
</feature>
<dbReference type="GO" id="GO:0005524">
    <property type="term" value="F:ATP binding"/>
    <property type="evidence" value="ECO:0007669"/>
    <property type="project" value="UniProtKB-KW"/>
</dbReference>
<accession>A0A7Y0LY87</accession>
<keyword evidence="5" id="KW-1185">Reference proteome</keyword>
<dbReference type="AlphaFoldDB" id="A0A7Y0LY87"/>
<evidence type="ECO:0000259" key="3">
    <source>
        <dbReference type="Pfam" id="PF13581"/>
    </source>
</evidence>
<feature type="compositionally biased region" description="Basic and acidic residues" evidence="2">
    <location>
        <begin position="49"/>
        <end position="68"/>
    </location>
</feature>
<dbReference type="InterPro" id="IPR050267">
    <property type="entry name" value="Anti-sigma-factor_SerPK"/>
</dbReference>
<keyword evidence="4" id="KW-0547">Nucleotide-binding</keyword>
<feature type="domain" description="Histidine kinase/HSP90-like ATPase" evidence="3">
    <location>
        <begin position="5"/>
        <end position="100"/>
    </location>
</feature>
<proteinExistence type="predicted"/>
<comment type="caution">
    <text evidence="4">The sequence shown here is derived from an EMBL/GenBank/DDBJ whole genome shotgun (WGS) entry which is preliminary data.</text>
</comment>
<dbReference type="EMBL" id="JABCJJ010000011">
    <property type="protein sequence ID" value="NMR20393.1"/>
    <property type="molecule type" value="Genomic_DNA"/>
</dbReference>
<sequence>MNELAAEGVYGVENQVIELLTGELVANAALHGPTGGEVRVRARRAGDTVRVSVRDESTADPVVRHPEPTADSGRGMALVEVLAADWGVEHHGRDGKTVWFDVVIEPD</sequence>
<dbReference type="InterPro" id="IPR036890">
    <property type="entry name" value="HATPase_C_sf"/>
</dbReference>
<keyword evidence="1" id="KW-0808">Transferase</keyword>
<gene>
    <name evidence="4" type="ORF">HIR71_09220</name>
</gene>
<evidence type="ECO:0000256" key="2">
    <source>
        <dbReference type="SAM" id="MobiDB-lite"/>
    </source>
</evidence>
<keyword evidence="4" id="KW-0067">ATP-binding</keyword>
<dbReference type="InterPro" id="IPR003594">
    <property type="entry name" value="HATPase_dom"/>
</dbReference>
<dbReference type="Gene3D" id="3.30.565.10">
    <property type="entry name" value="Histidine kinase-like ATPase, C-terminal domain"/>
    <property type="match status" value="1"/>
</dbReference>
<evidence type="ECO:0000256" key="1">
    <source>
        <dbReference type="ARBA" id="ARBA00022527"/>
    </source>
</evidence>
<dbReference type="PANTHER" id="PTHR35526:SF3">
    <property type="entry name" value="ANTI-SIGMA-F FACTOR RSBW"/>
    <property type="match status" value="1"/>
</dbReference>
<name>A0A7Y0LY87_CELFI</name>
<protein>
    <submittedName>
        <fullName evidence="4">ATP-binding protein</fullName>
    </submittedName>
</protein>
<dbReference type="PANTHER" id="PTHR35526">
    <property type="entry name" value="ANTI-SIGMA-F FACTOR RSBW-RELATED"/>
    <property type="match status" value="1"/>
</dbReference>
<dbReference type="CDD" id="cd16936">
    <property type="entry name" value="HATPase_RsbW-like"/>
    <property type="match status" value="1"/>
</dbReference>